<feature type="non-terminal residue" evidence="1">
    <location>
        <position position="62"/>
    </location>
</feature>
<protein>
    <submittedName>
        <fullName evidence="1">Uncharacterized protein</fullName>
    </submittedName>
</protein>
<evidence type="ECO:0000313" key="1">
    <source>
        <dbReference type="EMBL" id="KAF9646729.1"/>
    </source>
</evidence>
<comment type="caution">
    <text evidence="1">The sequence shown here is derived from an EMBL/GenBank/DDBJ whole genome shotgun (WGS) entry which is preliminary data.</text>
</comment>
<name>A0ACB6ZB27_THEGA</name>
<keyword evidence="2" id="KW-1185">Reference proteome</keyword>
<sequence length="62" mass="6736">MVSFSDLPHSGRFVQPTNSTPPDFNLPGPSASVFSFTPCIHCPAPIPFLTDPHSLPFYSPPH</sequence>
<accession>A0ACB6ZB27</accession>
<gene>
    <name evidence="1" type="ORF">BDM02DRAFT_3118194</name>
</gene>
<dbReference type="Proteomes" id="UP000886501">
    <property type="component" value="Unassembled WGS sequence"/>
</dbReference>
<proteinExistence type="predicted"/>
<evidence type="ECO:0000313" key="2">
    <source>
        <dbReference type="Proteomes" id="UP000886501"/>
    </source>
</evidence>
<reference evidence="1" key="1">
    <citation type="submission" date="2019-10" db="EMBL/GenBank/DDBJ databases">
        <authorList>
            <consortium name="DOE Joint Genome Institute"/>
            <person name="Kuo A."/>
            <person name="Miyauchi S."/>
            <person name="Kiss E."/>
            <person name="Drula E."/>
            <person name="Kohler A."/>
            <person name="Sanchez-Garcia M."/>
            <person name="Andreopoulos B."/>
            <person name="Barry K.W."/>
            <person name="Bonito G."/>
            <person name="Buee M."/>
            <person name="Carver A."/>
            <person name="Chen C."/>
            <person name="Cichocki N."/>
            <person name="Clum A."/>
            <person name="Culley D."/>
            <person name="Crous P.W."/>
            <person name="Fauchery L."/>
            <person name="Girlanda M."/>
            <person name="Hayes R."/>
            <person name="Keri Z."/>
            <person name="Labutti K."/>
            <person name="Lipzen A."/>
            <person name="Lombard V."/>
            <person name="Magnuson J."/>
            <person name="Maillard F."/>
            <person name="Morin E."/>
            <person name="Murat C."/>
            <person name="Nolan M."/>
            <person name="Ohm R."/>
            <person name="Pangilinan J."/>
            <person name="Pereira M."/>
            <person name="Perotto S."/>
            <person name="Peter M."/>
            <person name="Riley R."/>
            <person name="Sitrit Y."/>
            <person name="Stielow B."/>
            <person name="Szollosi G."/>
            <person name="Zifcakova L."/>
            <person name="Stursova M."/>
            <person name="Spatafora J.W."/>
            <person name="Tedersoo L."/>
            <person name="Vaario L.-M."/>
            <person name="Yamada A."/>
            <person name="Yan M."/>
            <person name="Wang P."/>
            <person name="Xu J."/>
            <person name="Bruns T."/>
            <person name="Baldrian P."/>
            <person name="Vilgalys R."/>
            <person name="Henrissat B."/>
            <person name="Grigoriev I.V."/>
            <person name="Hibbett D."/>
            <person name="Nagy L.G."/>
            <person name="Martin F.M."/>
        </authorList>
    </citation>
    <scope>NUCLEOTIDE SEQUENCE</scope>
    <source>
        <strain evidence="1">P2</strain>
    </source>
</reference>
<dbReference type="EMBL" id="MU118050">
    <property type="protein sequence ID" value="KAF9646729.1"/>
    <property type="molecule type" value="Genomic_DNA"/>
</dbReference>
<reference evidence="1" key="2">
    <citation type="journal article" date="2020" name="Nat. Commun.">
        <title>Large-scale genome sequencing of mycorrhizal fungi provides insights into the early evolution of symbiotic traits.</title>
        <authorList>
            <person name="Miyauchi S."/>
            <person name="Kiss E."/>
            <person name="Kuo A."/>
            <person name="Drula E."/>
            <person name="Kohler A."/>
            <person name="Sanchez-Garcia M."/>
            <person name="Morin E."/>
            <person name="Andreopoulos B."/>
            <person name="Barry K.W."/>
            <person name="Bonito G."/>
            <person name="Buee M."/>
            <person name="Carver A."/>
            <person name="Chen C."/>
            <person name="Cichocki N."/>
            <person name="Clum A."/>
            <person name="Culley D."/>
            <person name="Crous P.W."/>
            <person name="Fauchery L."/>
            <person name="Girlanda M."/>
            <person name="Hayes R.D."/>
            <person name="Keri Z."/>
            <person name="LaButti K."/>
            <person name="Lipzen A."/>
            <person name="Lombard V."/>
            <person name="Magnuson J."/>
            <person name="Maillard F."/>
            <person name="Murat C."/>
            <person name="Nolan M."/>
            <person name="Ohm R.A."/>
            <person name="Pangilinan J."/>
            <person name="Pereira M.F."/>
            <person name="Perotto S."/>
            <person name="Peter M."/>
            <person name="Pfister S."/>
            <person name="Riley R."/>
            <person name="Sitrit Y."/>
            <person name="Stielow J.B."/>
            <person name="Szollosi G."/>
            <person name="Zifcakova L."/>
            <person name="Stursova M."/>
            <person name="Spatafora J.W."/>
            <person name="Tedersoo L."/>
            <person name="Vaario L.M."/>
            <person name="Yamada A."/>
            <person name="Yan M."/>
            <person name="Wang P."/>
            <person name="Xu J."/>
            <person name="Bruns T."/>
            <person name="Baldrian P."/>
            <person name="Vilgalys R."/>
            <person name="Dunand C."/>
            <person name="Henrissat B."/>
            <person name="Grigoriev I.V."/>
            <person name="Hibbett D."/>
            <person name="Nagy L.G."/>
            <person name="Martin F.M."/>
        </authorList>
    </citation>
    <scope>NUCLEOTIDE SEQUENCE</scope>
    <source>
        <strain evidence="1">P2</strain>
    </source>
</reference>
<organism evidence="1 2">
    <name type="scientific">Thelephora ganbajun</name>
    <name type="common">Ganba fungus</name>
    <dbReference type="NCBI Taxonomy" id="370292"/>
    <lineage>
        <taxon>Eukaryota</taxon>
        <taxon>Fungi</taxon>
        <taxon>Dikarya</taxon>
        <taxon>Basidiomycota</taxon>
        <taxon>Agaricomycotina</taxon>
        <taxon>Agaricomycetes</taxon>
        <taxon>Thelephorales</taxon>
        <taxon>Thelephoraceae</taxon>
        <taxon>Thelephora</taxon>
    </lineage>
</organism>